<reference evidence="4" key="1">
    <citation type="journal article" date="2019" name="Fungal Genet. Biol.">
        <title>The unrevealing high variability on non conserved core of Austropuccinia psidii and other rust mitochondrial genomes.</title>
        <authorList>
            <person name="de Almeida J.R."/>
            <person name="Riano Pachon D.M."/>
            <person name="Franceschine L.M."/>
            <person name="Batista dos Santos I."/>
            <person name="da Silva Lopes M."/>
            <person name="Avelino de Andrade P."/>
            <person name="de Barros Monteiro-Vitorello C."/>
            <person name="Labate C.A."/>
            <person name="Quecine M.C."/>
        </authorList>
    </citation>
    <scope>NUCLEOTIDE SEQUENCE</scope>
    <source>
        <strain evidence="4">MF-1</strain>
    </source>
</reference>
<geneLocation type="mitochondrion" evidence="4"/>
<dbReference type="Pfam" id="PF03161">
    <property type="entry name" value="LAGLIDADG_2"/>
    <property type="match status" value="1"/>
</dbReference>
<gene>
    <name evidence="4" type="primary">orf101</name>
</gene>
<accession>A0A513X013</accession>
<evidence type="ECO:0000313" key="4">
    <source>
        <dbReference type="EMBL" id="QDH07269.1"/>
    </source>
</evidence>
<dbReference type="RefSeq" id="YP_009681221.1">
    <property type="nucleotide sequence ID" value="NC_044121.1"/>
</dbReference>
<dbReference type="InterPro" id="IPR027434">
    <property type="entry name" value="Homing_endonucl"/>
</dbReference>
<evidence type="ECO:0000259" key="3">
    <source>
        <dbReference type="Pfam" id="PF03161"/>
    </source>
</evidence>
<protein>
    <recommendedName>
        <fullName evidence="3">Homing endonuclease LAGLIDADG domain-containing protein</fullName>
    </recommendedName>
</protein>
<name>A0A513X013_9BASI</name>
<evidence type="ECO:0000256" key="2">
    <source>
        <dbReference type="SAM" id="SignalP"/>
    </source>
</evidence>
<feature type="chain" id="PRO_5021790993" description="Homing endonuclease LAGLIDADG domain-containing protein" evidence="2">
    <location>
        <begin position="18"/>
        <end position="101"/>
    </location>
</feature>
<comment type="function">
    <text evidence="1">Mitochondrial DNA endonuclease involved in intron homing.</text>
</comment>
<dbReference type="SUPFAM" id="SSF55608">
    <property type="entry name" value="Homing endonucleases"/>
    <property type="match status" value="1"/>
</dbReference>
<dbReference type="AlphaFoldDB" id="A0A513X013"/>
<dbReference type="GO" id="GO:0004519">
    <property type="term" value="F:endonuclease activity"/>
    <property type="evidence" value="ECO:0007669"/>
    <property type="project" value="InterPro"/>
</dbReference>
<feature type="signal peptide" evidence="2">
    <location>
        <begin position="1"/>
        <end position="17"/>
    </location>
</feature>
<dbReference type="GeneID" id="41039180"/>
<dbReference type="Gene3D" id="3.10.28.10">
    <property type="entry name" value="Homing endonucleases"/>
    <property type="match status" value="1"/>
</dbReference>
<keyword evidence="2" id="KW-0732">Signal</keyword>
<organism evidence="4">
    <name type="scientific">Austropuccinia psidii</name>
    <dbReference type="NCBI Taxonomy" id="181123"/>
    <lineage>
        <taxon>Eukaryota</taxon>
        <taxon>Fungi</taxon>
        <taxon>Dikarya</taxon>
        <taxon>Basidiomycota</taxon>
        <taxon>Pucciniomycotina</taxon>
        <taxon>Pucciniomycetes</taxon>
        <taxon>Pucciniales</taxon>
        <taxon>Sphaerophragmiaceae</taxon>
        <taxon>Austropuccinia</taxon>
    </lineage>
</organism>
<sequence>MIPFEYLFLNLDAVVLAYLIIDDGSSDPSGIVIHTENYTWIEVYKLAGLFHYLFNIEATVQNHNGQPMLYIKSKSINRLRELVIPYILPMFSYKINHGKKF</sequence>
<proteinExistence type="predicted"/>
<evidence type="ECO:0000256" key="1">
    <source>
        <dbReference type="ARBA" id="ARBA00002670"/>
    </source>
</evidence>
<keyword evidence="4" id="KW-0496">Mitochondrion</keyword>
<feature type="domain" description="Homing endonuclease LAGLIDADG" evidence="3">
    <location>
        <begin position="2"/>
        <end position="79"/>
    </location>
</feature>
<dbReference type="InterPro" id="IPR004860">
    <property type="entry name" value="LAGLIDADG_dom"/>
</dbReference>
<dbReference type="EMBL" id="MN018834">
    <property type="protein sequence ID" value="QDH07269.1"/>
    <property type="molecule type" value="Genomic_DNA"/>
</dbReference>